<organism evidence="2 3">
    <name type="scientific">Chlamydomonas incerta</name>
    <dbReference type="NCBI Taxonomy" id="51695"/>
    <lineage>
        <taxon>Eukaryota</taxon>
        <taxon>Viridiplantae</taxon>
        <taxon>Chlorophyta</taxon>
        <taxon>core chlorophytes</taxon>
        <taxon>Chlorophyceae</taxon>
        <taxon>CS clade</taxon>
        <taxon>Chlamydomonadales</taxon>
        <taxon>Chlamydomonadaceae</taxon>
        <taxon>Chlamydomonas</taxon>
    </lineage>
</organism>
<dbReference type="EMBL" id="JAEHOC010000040">
    <property type="protein sequence ID" value="KAG2427498.1"/>
    <property type="molecule type" value="Genomic_DNA"/>
</dbReference>
<evidence type="ECO:0000313" key="2">
    <source>
        <dbReference type="EMBL" id="KAG2427498.1"/>
    </source>
</evidence>
<dbReference type="OrthoDB" id="540503at2759"/>
<keyword evidence="3" id="KW-1185">Reference proteome</keyword>
<feature type="signal peptide" evidence="1">
    <location>
        <begin position="1"/>
        <end position="25"/>
    </location>
</feature>
<name>A0A835VVL8_CHLIN</name>
<gene>
    <name evidence="2" type="ORF">HXX76_012431</name>
</gene>
<evidence type="ECO:0000313" key="3">
    <source>
        <dbReference type="Proteomes" id="UP000650467"/>
    </source>
</evidence>
<accession>A0A835VVL8</accession>
<proteinExistence type="predicted"/>
<comment type="caution">
    <text evidence="2">The sequence shown here is derived from an EMBL/GenBank/DDBJ whole genome shotgun (WGS) entry which is preliminary data.</text>
</comment>
<evidence type="ECO:0000256" key="1">
    <source>
        <dbReference type="SAM" id="SignalP"/>
    </source>
</evidence>
<reference evidence="2" key="1">
    <citation type="journal article" date="2020" name="bioRxiv">
        <title>Comparative genomics of Chlamydomonas.</title>
        <authorList>
            <person name="Craig R.J."/>
            <person name="Hasan A.R."/>
            <person name="Ness R.W."/>
            <person name="Keightley P.D."/>
        </authorList>
    </citation>
    <scope>NUCLEOTIDE SEQUENCE</scope>
    <source>
        <strain evidence="2">SAG 7.73</strain>
    </source>
</reference>
<sequence>MTHQVFIHALLSAALLLCSASYGLAVTPDKQHHGSAHYYHAHRVCDKRTGGKYCSSGKLKGYVGPIDTAAQIKEALAATAHEKELIVFSESRLGEAAQTFARFRNAGYSHIIGVTLEAELCSRLNHVLLPWAKPHGPLSCGTYRSHDEKGNRYPLGFEYLIRGIGYVGWWLKWFTTARAVMLGYNVMAVDSDSLIVDDFYWRVKEPWNPHLAKYNMFTQSEASTVINSGFTYVQNAASNGPVAWMLYDMTHKIVRWSEDPSELFKIAPEAGRINAIWGDDQESMSDTLFSCMCAKPRFFILAYNVRDDKEAWKKLGATGFGDYTGRISCAERWKSPSYPVAPGSDMAKAVCEYIPDVERCNAQPATNFSVQTAVLNMPHFGGEWPMNLGGYPFVKEPGPKVLAYRQAFKDLGVPLPPDPEDPTTLAAAQATKTELFALMQTSLGSQYRFHNPNPMAWVQTNWDRTGRNGLWHLHLMPEGSIHLGAGHVHAGLFPGTINPKTHVLMAGGHWDWRVHARVVGSPDKVYYTTAGDSGGEGGDLRRVIAYAPGAIPATLSKEQWVVALQGLAQLGLALGATVAWPDVPCDTDWVQQPKFRSVPLAQRRPQKLPWLNLDTTFQVYPYGDSLEDLRCMWNGFSFNECLVNRRLNGLDMGRGLLPVEFHHLLARTRHELAGVMGAEAEIKIGTTVKLAQSGPAADPLPPGGSDQLHEVPYAGLMAANAESLLRSHAAEHVPILWLDRLVGNVTGLPADVAKVYDNWKSVCRALHYFTLPPDQRRDW</sequence>
<keyword evidence="1" id="KW-0732">Signal</keyword>
<evidence type="ECO:0008006" key="4">
    <source>
        <dbReference type="Google" id="ProtNLM"/>
    </source>
</evidence>
<protein>
    <recommendedName>
        <fullName evidence="4">Nucleotide-diphospho-sugar transferase domain-containing protein</fullName>
    </recommendedName>
</protein>
<feature type="chain" id="PRO_5032883367" description="Nucleotide-diphospho-sugar transferase domain-containing protein" evidence="1">
    <location>
        <begin position="26"/>
        <end position="779"/>
    </location>
</feature>
<dbReference type="Proteomes" id="UP000650467">
    <property type="component" value="Unassembled WGS sequence"/>
</dbReference>
<dbReference type="AlphaFoldDB" id="A0A835VVL8"/>